<sequence>MIPNVTKGNRVRGLLEYLFGPGTANEHTDPHVVAGYAPVDELQPAGSLESGFDLAGLAARLDAARYIADGREPKKFVWQCSLSLPPTEGKLGSQTWGRIAQRFAEEMGFANGPDNVGCRWVAVHHGASKKGNDHIHFVAVLVREDGRPFWFPRGKEFKRANDACDRLEDEFGLVKAVPARDKKHRRPPVSRAEYDRAHRSGKPVERVVLRREVRAAAAGATNELEFAARLHAAGLKVHTRTDAGGTVVGFAVALPDGDKLQWCSGSKLDADLSLPRLRQRWPDTTPATAAAWASATMPGPHVSTDQAAGLWPDVTKYLSDTADDIRTAPPPLEEASDVARGLSDLATLLAHQIEPRSTLGPLSAAADQLARATAPTRAPTTATPSEWSTTLVGLSRHLHRVKVGEKTDSILLATAVAAIHIAAAIAVLIDALSQRHSTGAAGQAIRRLNTAVKATQRAARATAPPTPAARKKVNTAFATTTNQATRTANPSAAADQQAASRKHRAPQREQGPER</sequence>
<proteinExistence type="predicted"/>
<evidence type="ECO:0000259" key="2">
    <source>
        <dbReference type="Pfam" id="PF03432"/>
    </source>
</evidence>
<dbReference type="AlphaFoldDB" id="D3Q2W0"/>
<dbReference type="HOGENOM" id="CLU_029419_1_0_11"/>
<feature type="region of interest" description="Disordered" evidence="1">
    <location>
        <begin position="178"/>
        <end position="197"/>
    </location>
</feature>
<feature type="region of interest" description="Disordered" evidence="1">
    <location>
        <begin position="455"/>
        <end position="514"/>
    </location>
</feature>
<gene>
    <name evidence="3" type="ordered locus">Snas_6240</name>
</gene>
<accession>D3Q2W0</accession>
<reference evidence="3 4" key="1">
    <citation type="journal article" date="2009" name="Stand. Genomic Sci.">
        <title>Complete genome sequence of Stackebrandtia nassauensis type strain (LLR-40K-21).</title>
        <authorList>
            <person name="Munk C."/>
            <person name="Lapidus A."/>
            <person name="Copeland A."/>
            <person name="Jando M."/>
            <person name="Mayilraj S."/>
            <person name="Glavina Del Rio T."/>
            <person name="Nolan M."/>
            <person name="Chen F."/>
            <person name="Lucas S."/>
            <person name="Tice H."/>
            <person name="Cheng J.F."/>
            <person name="Han C."/>
            <person name="Detter J.C."/>
            <person name="Bruce D."/>
            <person name="Goodwin L."/>
            <person name="Chain P."/>
            <person name="Pitluck S."/>
            <person name="Goker M."/>
            <person name="Ovchinikova G."/>
            <person name="Pati A."/>
            <person name="Ivanova N."/>
            <person name="Mavromatis K."/>
            <person name="Chen A."/>
            <person name="Palaniappan K."/>
            <person name="Land M."/>
            <person name="Hauser L."/>
            <person name="Chang Y.J."/>
            <person name="Jeffries C.D."/>
            <person name="Bristow J."/>
            <person name="Eisen J.A."/>
            <person name="Markowitz V."/>
            <person name="Hugenholtz P."/>
            <person name="Kyrpides N.C."/>
            <person name="Klenk H.P."/>
        </authorList>
    </citation>
    <scope>NUCLEOTIDE SEQUENCE [LARGE SCALE GENOMIC DNA]</scope>
    <source>
        <strain evidence="4">DSM 44728 / CIP 108903 / NRRL B-16338 / NBRC 102104 / LLR-40K-21</strain>
    </source>
</reference>
<protein>
    <submittedName>
        <fullName evidence="3">Relaxase/mobilization nuclease family protein</fullName>
    </submittedName>
</protein>
<dbReference type="eggNOG" id="COG0323">
    <property type="taxonomic scope" value="Bacteria"/>
</dbReference>
<dbReference type="InterPro" id="IPR005094">
    <property type="entry name" value="Endonuclease_MobA/VirD2"/>
</dbReference>
<evidence type="ECO:0000313" key="4">
    <source>
        <dbReference type="Proteomes" id="UP000000844"/>
    </source>
</evidence>
<evidence type="ECO:0000313" key="3">
    <source>
        <dbReference type="EMBL" id="ADD45861.1"/>
    </source>
</evidence>
<feature type="compositionally biased region" description="Low complexity" evidence="1">
    <location>
        <begin position="474"/>
        <end position="499"/>
    </location>
</feature>
<keyword evidence="4" id="KW-1185">Reference proteome</keyword>
<dbReference type="Pfam" id="PF03432">
    <property type="entry name" value="Relaxase"/>
    <property type="match status" value="1"/>
</dbReference>
<evidence type="ECO:0000256" key="1">
    <source>
        <dbReference type="SAM" id="MobiDB-lite"/>
    </source>
</evidence>
<organism evidence="3 4">
    <name type="scientific">Stackebrandtia nassauensis (strain DSM 44728 / CIP 108903 / NRRL B-16338 / NBRC 102104 / LLR-40K-21)</name>
    <dbReference type="NCBI Taxonomy" id="446470"/>
    <lineage>
        <taxon>Bacteria</taxon>
        <taxon>Bacillati</taxon>
        <taxon>Actinomycetota</taxon>
        <taxon>Actinomycetes</taxon>
        <taxon>Glycomycetales</taxon>
        <taxon>Glycomycetaceae</taxon>
        <taxon>Stackebrandtia</taxon>
    </lineage>
</organism>
<name>D3Q2W0_STANL</name>
<dbReference type="STRING" id="446470.Snas_6240"/>
<dbReference type="OrthoDB" id="4382201at2"/>
<dbReference type="EMBL" id="CP001778">
    <property type="protein sequence ID" value="ADD45861.1"/>
    <property type="molecule type" value="Genomic_DNA"/>
</dbReference>
<dbReference type="KEGG" id="sna:Snas_6240"/>
<dbReference type="RefSeq" id="WP_013021432.1">
    <property type="nucleotide sequence ID" value="NC_013947.1"/>
</dbReference>
<feature type="domain" description="MobA/VirD2-like nuclease" evidence="2">
    <location>
        <begin position="72"/>
        <end position="173"/>
    </location>
</feature>
<dbReference type="Proteomes" id="UP000000844">
    <property type="component" value="Chromosome"/>
</dbReference>